<name>A0A8T3AQF0_DENNO</name>
<proteinExistence type="predicted"/>
<feature type="coiled-coil region" evidence="1">
    <location>
        <begin position="280"/>
        <end position="307"/>
    </location>
</feature>
<keyword evidence="1" id="KW-0175">Coiled coil</keyword>
<protein>
    <recommendedName>
        <fullName evidence="3">DUF4378 domain-containing protein</fullName>
    </recommendedName>
</protein>
<feature type="region of interest" description="Disordered" evidence="2">
    <location>
        <begin position="60"/>
        <end position="114"/>
    </location>
</feature>
<comment type="caution">
    <text evidence="4">The sequence shown here is derived from an EMBL/GenBank/DDBJ whole genome shotgun (WGS) entry which is preliminary data.</text>
</comment>
<evidence type="ECO:0000256" key="1">
    <source>
        <dbReference type="SAM" id="Coils"/>
    </source>
</evidence>
<accession>A0A8T3AQF0</accession>
<organism evidence="4 5">
    <name type="scientific">Dendrobium nobile</name>
    <name type="common">Orchid</name>
    <dbReference type="NCBI Taxonomy" id="94219"/>
    <lineage>
        <taxon>Eukaryota</taxon>
        <taxon>Viridiplantae</taxon>
        <taxon>Streptophyta</taxon>
        <taxon>Embryophyta</taxon>
        <taxon>Tracheophyta</taxon>
        <taxon>Spermatophyta</taxon>
        <taxon>Magnoliopsida</taxon>
        <taxon>Liliopsida</taxon>
        <taxon>Asparagales</taxon>
        <taxon>Orchidaceae</taxon>
        <taxon>Epidendroideae</taxon>
        <taxon>Malaxideae</taxon>
        <taxon>Dendrobiinae</taxon>
        <taxon>Dendrobium</taxon>
    </lineage>
</organism>
<dbReference type="Proteomes" id="UP000829196">
    <property type="component" value="Unassembled WGS sequence"/>
</dbReference>
<dbReference type="AlphaFoldDB" id="A0A8T3AQF0"/>
<dbReference type="PANTHER" id="PTHR47071:SF9">
    <property type="entry name" value="TRM32-LIKE PROTEIN (DUF3741)"/>
    <property type="match status" value="1"/>
</dbReference>
<sequence>MDDKGNNIMNRGIGTTWMFSFIGKKLSKSKKHKGKISPSSSRMLRTISIHHLECSDFVPESEVGQTASDSKSSKNDLNSDSFAMSEHESQVLKEPYGSSKGKPGEAFRGIDVPDDLPGSHEKLDKIENHLLHERVVLKEKLAEARGDLLKLKDVNPKGISNEFANQSKLFLDTLELFNANREALLDGPEDSNYISPDFTERLKATTKSRMLTKSVSFPGLEFSGRAARIFMPSYNRMKSDTFVTQETKSESVSSCINVVDVGFDSKVLPSSHELRKRREAGTLLNRLRNLKEKIKDVITQNRKEKCRTVRDGILHKVPFGHKLLEDMKDKKLNLWDDSASERCDRVGEGRNFNNASHGSYSKFERKSFQRSCSLAESLDRYSHLLETLSLNEKGEVTENSKSIQKDNGLLQGKLPKSLGRISSSPVLRSYSFNKAVQSDLSPDSSKVLAAEPFGSKMDNFVSSKSILEDNGLQREELSKNFGRILSSPMLRSYSFSKERYLESTQIPSPESLGIVMEKNLDKPTTDAIISPILEKNDYELEMVVDPDCLSCAEEAIRPDKFVTPTVESITEMIDSQVNPVSVDEAEQIEPSLFTEVVEEEADLVNRREVQIEAESDIKSPSFLSSLDLNMVDDSSSSEKYLPGEGSESPPIPNDSDAQHLLSDTKNKIECNEQNLTENSNFACDDEPKSSSFFLHVDHKYDTLFEFVRNILCKSGYGVLLSSNEFGIEKDAPFEHKLLYDLINEVLQEIYENCTAPNPWLLHFHSKIRSMPVGNYLLKDVWTEICWHLCTPQGFYATLDDLMAYDFAKNGGWMNLYRDAECVALQLEYLILDDLLEEAVVASDGFDF</sequence>
<evidence type="ECO:0000313" key="4">
    <source>
        <dbReference type="EMBL" id="KAI0498321.1"/>
    </source>
</evidence>
<evidence type="ECO:0000313" key="5">
    <source>
        <dbReference type="Proteomes" id="UP000829196"/>
    </source>
</evidence>
<dbReference type="EMBL" id="JAGYWB010000015">
    <property type="protein sequence ID" value="KAI0498321.1"/>
    <property type="molecule type" value="Genomic_DNA"/>
</dbReference>
<dbReference type="OrthoDB" id="758104at2759"/>
<feature type="domain" description="DUF4378" evidence="3">
    <location>
        <begin position="731"/>
        <end position="837"/>
    </location>
</feature>
<evidence type="ECO:0000259" key="3">
    <source>
        <dbReference type="Pfam" id="PF14309"/>
    </source>
</evidence>
<dbReference type="InterPro" id="IPR044257">
    <property type="entry name" value="TRM32-like"/>
</dbReference>
<keyword evidence="5" id="KW-1185">Reference proteome</keyword>
<reference evidence="4" key="1">
    <citation type="journal article" date="2022" name="Front. Genet.">
        <title>Chromosome-Scale Assembly of the Dendrobium nobile Genome Provides Insights Into the Molecular Mechanism of the Biosynthesis of the Medicinal Active Ingredient of Dendrobium.</title>
        <authorList>
            <person name="Xu Q."/>
            <person name="Niu S.-C."/>
            <person name="Li K.-L."/>
            <person name="Zheng P.-J."/>
            <person name="Zhang X.-J."/>
            <person name="Jia Y."/>
            <person name="Liu Y."/>
            <person name="Niu Y.-X."/>
            <person name="Yu L.-H."/>
            <person name="Chen D.-F."/>
            <person name="Zhang G.-Q."/>
        </authorList>
    </citation>
    <scope>NUCLEOTIDE SEQUENCE</scope>
    <source>
        <tissue evidence="4">Leaf</tissue>
    </source>
</reference>
<feature type="region of interest" description="Disordered" evidence="2">
    <location>
        <begin position="633"/>
        <end position="658"/>
    </location>
</feature>
<gene>
    <name evidence="4" type="ORF">KFK09_021562</name>
</gene>
<dbReference type="Pfam" id="PF14309">
    <property type="entry name" value="DUF4378"/>
    <property type="match status" value="1"/>
</dbReference>
<evidence type="ECO:0000256" key="2">
    <source>
        <dbReference type="SAM" id="MobiDB-lite"/>
    </source>
</evidence>
<dbReference type="InterPro" id="IPR025486">
    <property type="entry name" value="DUF4378"/>
</dbReference>
<dbReference type="PANTHER" id="PTHR47071">
    <property type="entry name" value="PROTEIN TRM32"/>
    <property type="match status" value="1"/>
</dbReference>